<dbReference type="PANTHER" id="PTHR22617">
    <property type="entry name" value="CHEMOTAXIS SENSOR HISTIDINE KINASE-RELATED"/>
    <property type="match status" value="1"/>
</dbReference>
<dbReference type="Pfam" id="PF01584">
    <property type="entry name" value="CheW"/>
    <property type="match status" value="1"/>
</dbReference>
<sequence length="163" mass="17917">MSNNTLPATTRTRLPATTEARQFVSITIGKQSFGIPVLLVHDVLGPQRITRIPLAPKEVAGSLNLRGRIVTAIQVRRRLGLDPLPADAETMSVVVEHQGELYSLIVDGVGEVLTLYDYDFESHPPTMSSRVREVSTGIYRLKDTLLVVLDVPSLLDFVRVEAA</sequence>
<reference evidence="2" key="2">
    <citation type="submission" date="2020-09" db="EMBL/GenBank/DDBJ databases">
        <authorList>
            <person name="Sun Q."/>
            <person name="Kim S."/>
        </authorList>
    </citation>
    <scope>NUCLEOTIDE SEQUENCE</scope>
    <source>
        <strain evidence="2">KCTC 42651</strain>
    </source>
</reference>
<dbReference type="PROSITE" id="PS50851">
    <property type="entry name" value="CHEW"/>
    <property type="match status" value="1"/>
</dbReference>
<evidence type="ECO:0000313" key="3">
    <source>
        <dbReference type="Proteomes" id="UP000630353"/>
    </source>
</evidence>
<dbReference type="PANTHER" id="PTHR22617:SF23">
    <property type="entry name" value="CHEMOTAXIS PROTEIN CHEW"/>
    <property type="match status" value="1"/>
</dbReference>
<dbReference type="InterPro" id="IPR002545">
    <property type="entry name" value="CheW-lke_dom"/>
</dbReference>
<organism evidence="2 3">
    <name type="scientific">Thalassobaculum fulvum</name>
    <dbReference type="NCBI Taxonomy" id="1633335"/>
    <lineage>
        <taxon>Bacteria</taxon>
        <taxon>Pseudomonadati</taxon>
        <taxon>Pseudomonadota</taxon>
        <taxon>Alphaproteobacteria</taxon>
        <taxon>Rhodospirillales</taxon>
        <taxon>Thalassobaculaceae</taxon>
        <taxon>Thalassobaculum</taxon>
    </lineage>
</organism>
<dbReference type="SUPFAM" id="SSF50341">
    <property type="entry name" value="CheW-like"/>
    <property type="match status" value="1"/>
</dbReference>
<dbReference type="InterPro" id="IPR036061">
    <property type="entry name" value="CheW-like_dom_sf"/>
</dbReference>
<dbReference type="Gene3D" id="2.30.30.40">
    <property type="entry name" value="SH3 Domains"/>
    <property type="match status" value="1"/>
</dbReference>
<dbReference type="InterPro" id="IPR039315">
    <property type="entry name" value="CheW"/>
</dbReference>
<dbReference type="SMART" id="SM00260">
    <property type="entry name" value="CheW"/>
    <property type="match status" value="1"/>
</dbReference>
<dbReference type="RefSeq" id="WP_189994306.1">
    <property type="nucleotide sequence ID" value="NZ_BMZS01000012.1"/>
</dbReference>
<dbReference type="Gene3D" id="2.40.50.180">
    <property type="entry name" value="CheA-289, Domain 4"/>
    <property type="match status" value="1"/>
</dbReference>
<protein>
    <submittedName>
        <fullName evidence="2">Chemotaxis protein CheW</fullName>
    </submittedName>
</protein>
<keyword evidence="3" id="KW-1185">Reference proteome</keyword>
<dbReference type="GO" id="GO:0005829">
    <property type="term" value="C:cytosol"/>
    <property type="evidence" value="ECO:0007669"/>
    <property type="project" value="TreeGrafter"/>
</dbReference>
<evidence type="ECO:0000313" key="2">
    <source>
        <dbReference type="EMBL" id="GHD60812.1"/>
    </source>
</evidence>
<dbReference type="EMBL" id="BMZS01000012">
    <property type="protein sequence ID" value="GHD60812.1"/>
    <property type="molecule type" value="Genomic_DNA"/>
</dbReference>
<name>A0A918XW91_9PROT</name>
<proteinExistence type="predicted"/>
<dbReference type="Proteomes" id="UP000630353">
    <property type="component" value="Unassembled WGS sequence"/>
</dbReference>
<dbReference type="AlphaFoldDB" id="A0A918XW91"/>
<dbReference type="CDD" id="cd00732">
    <property type="entry name" value="CheW"/>
    <property type="match status" value="1"/>
</dbReference>
<feature type="domain" description="CheW-like" evidence="1">
    <location>
        <begin position="20"/>
        <end position="160"/>
    </location>
</feature>
<dbReference type="GO" id="GO:0006935">
    <property type="term" value="P:chemotaxis"/>
    <property type="evidence" value="ECO:0007669"/>
    <property type="project" value="InterPro"/>
</dbReference>
<gene>
    <name evidence="2" type="ORF">GCM10017083_47220</name>
</gene>
<comment type="caution">
    <text evidence="2">The sequence shown here is derived from an EMBL/GenBank/DDBJ whole genome shotgun (WGS) entry which is preliminary data.</text>
</comment>
<dbReference type="GO" id="GO:0007165">
    <property type="term" value="P:signal transduction"/>
    <property type="evidence" value="ECO:0007669"/>
    <property type="project" value="InterPro"/>
</dbReference>
<accession>A0A918XW91</accession>
<evidence type="ECO:0000259" key="1">
    <source>
        <dbReference type="PROSITE" id="PS50851"/>
    </source>
</evidence>
<reference evidence="2" key="1">
    <citation type="journal article" date="2014" name="Int. J. Syst. Evol. Microbiol.">
        <title>Complete genome sequence of Corynebacterium casei LMG S-19264T (=DSM 44701T), isolated from a smear-ripened cheese.</title>
        <authorList>
            <consortium name="US DOE Joint Genome Institute (JGI-PGF)"/>
            <person name="Walter F."/>
            <person name="Albersmeier A."/>
            <person name="Kalinowski J."/>
            <person name="Ruckert C."/>
        </authorList>
    </citation>
    <scope>NUCLEOTIDE SEQUENCE</scope>
    <source>
        <strain evidence="2">KCTC 42651</strain>
    </source>
</reference>